<feature type="transmembrane region" description="Helical" evidence="16">
    <location>
        <begin position="116"/>
        <end position="134"/>
    </location>
</feature>
<dbReference type="InterPro" id="IPR044564">
    <property type="entry name" value="Na_chnl_inactivation_gate"/>
</dbReference>
<keyword evidence="14 16" id="KW-0739">Sodium transport</keyword>
<dbReference type="Pfam" id="PF16905">
    <property type="entry name" value="GPHH"/>
    <property type="match status" value="1"/>
</dbReference>
<dbReference type="GO" id="GO:0019228">
    <property type="term" value="P:neuronal action potential"/>
    <property type="evidence" value="ECO:0007669"/>
    <property type="project" value="TreeGrafter"/>
</dbReference>
<dbReference type="InterPro" id="IPR058542">
    <property type="entry name" value="IQ_SCN5A_C"/>
</dbReference>
<evidence type="ECO:0000256" key="8">
    <source>
        <dbReference type="ARBA" id="ARBA00022882"/>
    </source>
</evidence>
<dbReference type="InterPro" id="IPR027359">
    <property type="entry name" value="Volt_channel_dom_sf"/>
</dbReference>
<keyword evidence="13" id="KW-1015">Disulfide bond</keyword>
<dbReference type="InterPro" id="IPR000048">
    <property type="entry name" value="IQ_motif_EF-hand-BS"/>
</dbReference>
<gene>
    <name evidence="21" type="primary">Scn2a_0</name>
    <name evidence="21" type="ORF">PORRUF_R00049</name>
</gene>
<dbReference type="InterPro" id="IPR043203">
    <property type="entry name" value="VGCC_Ca_Na"/>
</dbReference>
<keyword evidence="2 16" id="KW-0813">Transport</keyword>
<keyword evidence="4" id="KW-1003">Cell membrane</keyword>
<dbReference type="Pfam" id="PF24609">
    <property type="entry name" value="IQ_SCN5A_C"/>
    <property type="match status" value="1"/>
</dbReference>
<keyword evidence="7" id="KW-0832">Ubl conjugation</keyword>
<feature type="transmembrane region" description="Helical" evidence="16">
    <location>
        <begin position="146"/>
        <end position="164"/>
    </location>
</feature>
<dbReference type="InterPro" id="IPR001696">
    <property type="entry name" value="Na_channel_asu"/>
</dbReference>
<evidence type="ECO:0000259" key="19">
    <source>
        <dbReference type="Pfam" id="PF16905"/>
    </source>
</evidence>
<dbReference type="Gene3D" id="1.20.5.1190">
    <property type="entry name" value="iswi atpase"/>
    <property type="match status" value="1"/>
</dbReference>
<keyword evidence="10 16" id="KW-0915">Sodium</keyword>
<evidence type="ECO:0000256" key="9">
    <source>
        <dbReference type="ARBA" id="ARBA00022989"/>
    </source>
</evidence>
<keyword evidence="6" id="KW-0677">Repeat</keyword>
<evidence type="ECO:0000256" key="1">
    <source>
        <dbReference type="ARBA" id="ARBA00004651"/>
    </source>
</evidence>
<reference evidence="21 22" key="1">
    <citation type="submission" date="2020-02" db="EMBL/GenBank/DDBJ databases">
        <title>Bird 10,000 Genomes (B10K) Project - Family phase.</title>
        <authorList>
            <person name="Zhang G."/>
        </authorList>
    </citation>
    <scope>NUCLEOTIDE SEQUENCE [LARGE SCALE GENOMIC DNA]</scope>
    <source>
        <strain evidence="21">B10K-IZ-033-81</strain>
        <tissue evidence="21">Muscle</tissue>
    </source>
</reference>
<evidence type="ECO:0000256" key="10">
    <source>
        <dbReference type="ARBA" id="ARBA00023053"/>
    </source>
</evidence>
<comment type="caution">
    <text evidence="16">Lacks conserved residue(s) required for the propagation of feature annotation.</text>
</comment>
<evidence type="ECO:0000256" key="12">
    <source>
        <dbReference type="ARBA" id="ARBA00023136"/>
    </source>
</evidence>
<evidence type="ECO:0000256" key="11">
    <source>
        <dbReference type="ARBA" id="ARBA00023065"/>
    </source>
</evidence>
<dbReference type="SMART" id="SM00015">
    <property type="entry name" value="IQ"/>
    <property type="match status" value="1"/>
</dbReference>
<accession>A0A7L4IG06</accession>
<dbReference type="PROSITE" id="PS50096">
    <property type="entry name" value="IQ"/>
    <property type="match status" value="1"/>
</dbReference>
<dbReference type="InterPro" id="IPR005821">
    <property type="entry name" value="Ion_trans_dom"/>
</dbReference>
<dbReference type="FunFam" id="1.10.287.70:FF:000001">
    <property type="entry name" value="Sodium channel protein"/>
    <property type="match status" value="1"/>
</dbReference>
<feature type="transmembrane region" description="Helical" evidence="16">
    <location>
        <begin position="233"/>
        <end position="261"/>
    </location>
</feature>
<feature type="domain" description="Voltage-dependent L-type calcium channel IQ-associated" evidence="19">
    <location>
        <begin position="382"/>
        <end position="428"/>
    </location>
</feature>
<dbReference type="AlphaFoldDB" id="A0A7L4IG06"/>
<proteinExistence type="inferred from homology"/>
<evidence type="ECO:0000256" key="16">
    <source>
        <dbReference type="RuleBase" id="RU361132"/>
    </source>
</evidence>
<dbReference type="Proteomes" id="UP000572837">
    <property type="component" value="Unassembled WGS sequence"/>
</dbReference>
<dbReference type="Gene3D" id="1.10.238.10">
    <property type="entry name" value="EF-hand"/>
    <property type="match status" value="1"/>
</dbReference>
<organism evidence="21 22">
    <name type="scientific">Pomatorhinus ruficollis</name>
    <name type="common">streak-breasted scimitar babbler</name>
    <dbReference type="NCBI Taxonomy" id="932028"/>
    <lineage>
        <taxon>Eukaryota</taxon>
        <taxon>Metazoa</taxon>
        <taxon>Chordata</taxon>
        <taxon>Craniata</taxon>
        <taxon>Vertebrata</taxon>
        <taxon>Euteleostomi</taxon>
        <taxon>Archelosauria</taxon>
        <taxon>Archosauria</taxon>
        <taxon>Dinosauria</taxon>
        <taxon>Saurischia</taxon>
        <taxon>Theropoda</taxon>
        <taxon>Coelurosauria</taxon>
        <taxon>Aves</taxon>
        <taxon>Neognathae</taxon>
        <taxon>Neoaves</taxon>
        <taxon>Telluraves</taxon>
        <taxon>Australaves</taxon>
        <taxon>Passeriformes</taxon>
        <taxon>Sylvioidea</taxon>
        <taxon>Timaliidae</taxon>
        <taxon>Pomatorhinus</taxon>
    </lineage>
</organism>
<evidence type="ECO:0000256" key="15">
    <source>
        <dbReference type="ARBA" id="ARBA00023303"/>
    </source>
</evidence>
<feature type="transmembrane region" description="Helical" evidence="16">
    <location>
        <begin position="171"/>
        <end position="196"/>
    </location>
</feature>
<evidence type="ECO:0000313" key="21">
    <source>
        <dbReference type="EMBL" id="NXY27623.1"/>
    </source>
</evidence>
<evidence type="ECO:0000256" key="4">
    <source>
        <dbReference type="ARBA" id="ARBA00022475"/>
    </source>
</evidence>
<evidence type="ECO:0000256" key="13">
    <source>
        <dbReference type="ARBA" id="ARBA00023157"/>
    </source>
</evidence>
<keyword evidence="15 16" id="KW-0407">Ion channel</keyword>
<feature type="non-terminal residue" evidence="21">
    <location>
        <position position="567"/>
    </location>
</feature>
<dbReference type="SUPFAM" id="SSF81324">
    <property type="entry name" value="Voltage-gated potassium channels"/>
    <property type="match status" value="1"/>
</dbReference>
<feature type="region of interest" description="Disordered" evidence="17">
    <location>
        <begin position="537"/>
        <end position="567"/>
    </location>
</feature>
<evidence type="ECO:0000256" key="7">
    <source>
        <dbReference type="ARBA" id="ARBA00022843"/>
    </source>
</evidence>
<feature type="domain" description="Ion transport" evidence="18">
    <location>
        <begin position="2"/>
        <end position="64"/>
    </location>
</feature>
<evidence type="ECO:0000256" key="3">
    <source>
        <dbReference type="ARBA" id="ARBA00022461"/>
    </source>
</evidence>
<evidence type="ECO:0000256" key="5">
    <source>
        <dbReference type="ARBA" id="ARBA00022692"/>
    </source>
</evidence>
<evidence type="ECO:0000256" key="14">
    <source>
        <dbReference type="ARBA" id="ARBA00023201"/>
    </source>
</evidence>
<dbReference type="FunFam" id="1.20.120.350:FF:000004">
    <property type="entry name" value="Sodium channel protein"/>
    <property type="match status" value="1"/>
</dbReference>
<comment type="similarity">
    <text evidence="16">Belongs to the sodium channel (TC 1.A.1.10) family.</text>
</comment>
<feature type="transmembrane region" description="Helical" evidence="16">
    <location>
        <begin position="337"/>
        <end position="360"/>
    </location>
</feature>
<dbReference type="PRINTS" id="PR00170">
    <property type="entry name" value="NACHANNEL"/>
</dbReference>
<comment type="function">
    <text evidence="16">Mediates the voltage-dependent sodium ion permeability of excitable membranes. Assuming opened or closed conformations in response to the voltage difference across the membrane, the protein forms a sodium-selective channel through which Na(+) ions may pass in accordance with their electrochemical gradient.</text>
</comment>
<keyword evidence="9 16" id="KW-1133">Transmembrane helix</keyword>
<keyword evidence="5 16" id="KW-0812">Transmembrane</keyword>
<keyword evidence="11 16" id="KW-0406">Ion transport</keyword>
<dbReference type="GO" id="GO:0022843">
    <property type="term" value="F:voltage-gated monoatomic cation channel activity"/>
    <property type="evidence" value="ECO:0007669"/>
    <property type="project" value="UniProtKB-ARBA"/>
</dbReference>
<comment type="subcellular location">
    <subcellularLocation>
        <location evidence="1 16">Cell membrane</location>
        <topology evidence="1 16">Multi-pass membrane protein</topology>
    </subcellularLocation>
</comment>
<dbReference type="CDD" id="cd13433">
    <property type="entry name" value="Na_channel_gate"/>
    <property type="match status" value="1"/>
</dbReference>
<dbReference type="InterPro" id="IPR031649">
    <property type="entry name" value="GPHH_dom"/>
</dbReference>
<evidence type="ECO:0000256" key="17">
    <source>
        <dbReference type="SAM" id="MobiDB-lite"/>
    </source>
</evidence>
<dbReference type="Gene3D" id="1.20.120.350">
    <property type="entry name" value="Voltage-gated potassium channels. Chain C"/>
    <property type="match status" value="1"/>
</dbReference>
<dbReference type="Gene3D" id="1.10.287.70">
    <property type="match status" value="2"/>
</dbReference>
<feature type="domain" description="Ion transport" evidence="18">
    <location>
        <begin position="115"/>
        <end position="370"/>
    </location>
</feature>
<feature type="domain" description="SCN5A-like C-terminal IQ motif" evidence="20">
    <location>
        <begin position="482"/>
        <end position="516"/>
    </location>
</feature>
<evidence type="ECO:0000259" key="18">
    <source>
        <dbReference type="Pfam" id="PF00520"/>
    </source>
</evidence>
<dbReference type="PANTHER" id="PTHR10037:SF278">
    <property type="entry name" value="SODIUM CHANNEL PROTEIN TYPE 2 SUBUNIT ALPHA"/>
    <property type="match status" value="1"/>
</dbReference>
<protein>
    <recommendedName>
        <fullName evidence="16">Sodium channel protein</fullName>
    </recommendedName>
</protein>
<keyword evidence="3 16" id="KW-0894">Sodium channel</keyword>
<sequence>ATFKGWMEIMYAAVDSTETEKQPIYEENLYMYIYFVAFIVFGSFFTLNLFIGVIIDNFNQQKKKISATCQDIFMTEEQKKYYNAMKKLGSKKPQKPIPRPVNKLQGLMFDIVTQQLFDITVMVLICLNMVTMMIETDDQSELMQNILYWINLVFVVLFTGECVFKIFSLRYYYFTIGWNIFDFVVVILSIIGMFLAEVIEKYFVSPTLFRVVRLARIGRILRLIKGAKGIRTLLFALMMSLPALFNIGLLLFLVMFIYAIFGMSNFAYVKREDGIDDMFNFETFPNSMICLFQITTSAGWNNLLNPILNSGEPDCDPHKDHPGSSVKGDCGNPSVGIFFFVSYIIISFLVVVNMYIAVILENFSVATEESAEPLGEDDFEMFYEVWEKYDPDATQFIEYSKLSDFAAALEPPLNIPKPNKVQLIAMDLPMVSGDRIHCLDILFAFTKRVLGESGEMDTLRIQMEDRFMASNPSKASYEPITTTLKRKQEEISATIIQRAYRRYLLRQSVKKLSFMYQKDGGDQLIKKDMIVVKLSENSSPEKMDMSASATAPPSYDSVTKPEKEKYE</sequence>
<evidence type="ECO:0000256" key="2">
    <source>
        <dbReference type="ARBA" id="ARBA00022448"/>
    </source>
</evidence>
<keyword evidence="22" id="KW-1185">Reference proteome</keyword>
<feature type="transmembrane region" description="Helical" evidence="16">
    <location>
        <begin position="31"/>
        <end position="55"/>
    </location>
</feature>
<dbReference type="PANTHER" id="PTHR10037">
    <property type="entry name" value="VOLTAGE-GATED CATION CHANNEL CALCIUM AND SODIUM"/>
    <property type="match status" value="1"/>
</dbReference>
<evidence type="ECO:0000313" key="22">
    <source>
        <dbReference type="Proteomes" id="UP000572837"/>
    </source>
</evidence>
<dbReference type="Pfam" id="PF00520">
    <property type="entry name" value="Ion_trans"/>
    <property type="match status" value="2"/>
</dbReference>
<evidence type="ECO:0000259" key="20">
    <source>
        <dbReference type="Pfam" id="PF24609"/>
    </source>
</evidence>
<evidence type="ECO:0000256" key="6">
    <source>
        <dbReference type="ARBA" id="ARBA00022737"/>
    </source>
</evidence>
<name>A0A7L4IG06_9PASS</name>
<dbReference type="GO" id="GO:0086010">
    <property type="term" value="P:membrane depolarization during action potential"/>
    <property type="evidence" value="ECO:0007669"/>
    <property type="project" value="TreeGrafter"/>
</dbReference>
<comment type="caution">
    <text evidence="21">The sequence shown here is derived from an EMBL/GenBank/DDBJ whole genome shotgun (WGS) entry which is preliminary data.</text>
</comment>
<dbReference type="FunFam" id="1.20.5.1190:FF:000001">
    <property type="entry name" value="Sodium channel protein"/>
    <property type="match status" value="1"/>
</dbReference>
<keyword evidence="8 16" id="KW-0851">Voltage-gated channel</keyword>
<dbReference type="FunFam" id="1.10.238.10:FF:000002">
    <property type="entry name" value="Sodium channel protein"/>
    <property type="match status" value="1"/>
</dbReference>
<dbReference type="GO" id="GO:0001518">
    <property type="term" value="C:voltage-gated sodium channel complex"/>
    <property type="evidence" value="ECO:0007669"/>
    <property type="project" value="UniProtKB-UniRule"/>
</dbReference>
<dbReference type="GO" id="GO:0005248">
    <property type="term" value="F:voltage-gated sodium channel activity"/>
    <property type="evidence" value="ECO:0007669"/>
    <property type="project" value="InterPro"/>
</dbReference>
<feature type="non-terminal residue" evidence="21">
    <location>
        <position position="1"/>
    </location>
</feature>
<keyword evidence="12 16" id="KW-0472">Membrane</keyword>
<dbReference type="EMBL" id="VZSW01000006">
    <property type="protein sequence ID" value="NXY27623.1"/>
    <property type="molecule type" value="Genomic_DNA"/>
</dbReference>